<keyword evidence="5 8" id="KW-0460">Magnesium</keyword>
<comment type="cofactor">
    <cofactor evidence="1 8">
        <name>Mg(2+)</name>
        <dbReference type="ChEBI" id="CHEBI:18420"/>
    </cofactor>
</comment>
<keyword evidence="3 8" id="KW-0479">Metal-binding</keyword>
<sequence length="253" mass="27171">MKSLVAFDFDHTLIDDNSDMWVLRCAPGGVLPERLGYRGDDDGGGGGGGTWTDHMNRVLRYLGEEVGVSAAEMRATIEAVPDTPGMPQLLRFLADHPEQFECVIVSDANSAFIGWVLESRGYRPLFRELLTNPASVDAGGSLALLPFHGGGRQHGCSRCPANMCKRAALRSFVERHGGYGRVIYVGDGGNDVCPVLALLPGDVVLPRRGFQLERALAALEHAQPGAVKATVVPWESGDEILEHVRALARGAAL</sequence>
<evidence type="ECO:0000313" key="11">
    <source>
        <dbReference type="RefSeq" id="XP_032831494.1"/>
    </source>
</evidence>
<dbReference type="PANTHER" id="PTHR20889:SF12">
    <property type="entry name" value="LP01149P"/>
    <property type="match status" value="1"/>
</dbReference>
<evidence type="ECO:0000256" key="4">
    <source>
        <dbReference type="ARBA" id="ARBA00022801"/>
    </source>
</evidence>
<accession>A0AAJ7U986</accession>
<dbReference type="Gene3D" id="3.40.50.1000">
    <property type="entry name" value="HAD superfamily/HAD-like"/>
    <property type="match status" value="1"/>
</dbReference>
<dbReference type="KEGG" id="pmrn:116954790"/>
<evidence type="ECO:0000256" key="1">
    <source>
        <dbReference type="ARBA" id="ARBA00001946"/>
    </source>
</evidence>
<dbReference type="Proteomes" id="UP001318040">
    <property type="component" value="Chromosome 56"/>
</dbReference>
<evidence type="ECO:0000256" key="8">
    <source>
        <dbReference type="PIRSR" id="PIRSR031051-3"/>
    </source>
</evidence>
<evidence type="ECO:0000256" key="3">
    <source>
        <dbReference type="ARBA" id="ARBA00022723"/>
    </source>
</evidence>
<feature type="binding site" evidence="8">
    <location>
        <position position="8"/>
    </location>
    <ligand>
        <name>Mg(2+)</name>
        <dbReference type="ChEBI" id="CHEBI:18420"/>
    </ligand>
</feature>
<organism evidence="9 11">
    <name type="scientific">Petromyzon marinus</name>
    <name type="common">Sea lamprey</name>
    <dbReference type="NCBI Taxonomy" id="7757"/>
    <lineage>
        <taxon>Eukaryota</taxon>
        <taxon>Metazoa</taxon>
        <taxon>Chordata</taxon>
        <taxon>Craniata</taxon>
        <taxon>Vertebrata</taxon>
        <taxon>Cyclostomata</taxon>
        <taxon>Hyperoartia</taxon>
        <taxon>Petromyzontiformes</taxon>
        <taxon>Petromyzontidae</taxon>
        <taxon>Petromyzon</taxon>
    </lineage>
</organism>
<feature type="binding site" evidence="8">
    <location>
        <position position="187"/>
    </location>
    <ligand>
        <name>Mg(2+)</name>
        <dbReference type="ChEBI" id="CHEBI:18420"/>
    </ligand>
</feature>
<evidence type="ECO:0000313" key="9">
    <source>
        <dbReference type="Proteomes" id="UP001318040"/>
    </source>
</evidence>
<evidence type="ECO:0000256" key="2">
    <source>
        <dbReference type="ARBA" id="ARBA00008541"/>
    </source>
</evidence>
<dbReference type="GO" id="GO:0046872">
    <property type="term" value="F:metal ion binding"/>
    <property type="evidence" value="ECO:0007669"/>
    <property type="project" value="UniProtKB-KW"/>
</dbReference>
<dbReference type="InterPro" id="IPR006384">
    <property type="entry name" value="HAD_hydro_PyrdxlP_Pase-like"/>
</dbReference>
<dbReference type="RefSeq" id="XP_032831493.1">
    <property type="nucleotide sequence ID" value="XM_032975602.1"/>
</dbReference>
<dbReference type="PANTHER" id="PTHR20889">
    <property type="entry name" value="PHOSPHATASE, ORPHAN 1, 2"/>
    <property type="match status" value="1"/>
</dbReference>
<dbReference type="InterPro" id="IPR023214">
    <property type="entry name" value="HAD_sf"/>
</dbReference>
<proteinExistence type="inferred from homology"/>
<dbReference type="Pfam" id="PF06888">
    <property type="entry name" value="Put_Phosphatase"/>
    <property type="match status" value="1"/>
</dbReference>
<dbReference type="GO" id="GO:0016791">
    <property type="term" value="F:phosphatase activity"/>
    <property type="evidence" value="ECO:0007669"/>
    <property type="project" value="InterPro"/>
</dbReference>
<dbReference type="RefSeq" id="XP_032831494.1">
    <property type="nucleotide sequence ID" value="XM_032975603.1"/>
</dbReference>
<reference evidence="10 11" key="1">
    <citation type="submission" date="2025-04" db="UniProtKB">
        <authorList>
            <consortium name="RefSeq"/>
        </authorList>
    </citation>
    <scope>IDENTIFICATION</scope>
    <source>
        <tissue evidence="10 11">Sperm</tissue>
    </source>
</reference>
<feature type="binding site" evidence="8">
    <location>
        <position position="10"/>
    </location>
    <ligand>
        <name>Mg(2+)</name>
        <dbReference type="ChEBI" id="CHEBI:18420"/>
    </ligand>
</feature>
<dbReference type="InterPro" id="IPR016965">
    <property type="entry name" value="Pase_PHOSPHO-typ"/>
</dbReference>
<dbReference type="InterPro" id="IPR036412">
    <property type="entry name" value="HAD-like_sf"/>
</dbReference>
<dbReference type="PIRSF" id="PIRSF031051">
    <property type="entry name" value="PyrdxlP_Pase_PHOSPHO2"/>
    <property type="match status" value="1"/>
</dbReference>
<keyword evidence="4" id="KW-0378">Hydrolase</keyword>
<feature type="binding site" evidence="7">
    <location>
        <position position="107"/>
    </location>
    <ligand>
        <name>substrate</name>
    </ligand>
</feature>
<feature type="active site" description="Nucleophile" evidence="6">
    <location>
        <position position="8"/>
    </location>
</feature>
<dbReference type="SUPFAM" id="SSF56784">
    <property type="entry name" value="HAD-like"/>
    <property type="match status" value="1"/>
</dbReference>
<name>A0AAJ7U986_PETMA</name>
<dbReference type="AlphaFoldDB" id="A0AAJ7U986"/>
<feature type="active site" description="Proton donor" evidence="6">
    <location>
        <position position="10"/>
    </location>
</feature>
<feature type="binding site" evidence="7">
    <location>
        <position position="19"/>
    </location>
    <ligand>
        <name>substrate</name>
    </ligand>
</feature>
<comment type="similarity">
    <text evidence="2">Belongs to the HAD-like hydrolase superfamily. PHOSPHO family.</text>
</comment>
<gene>
    <name evidence="10 11" type="primary">LOC116954790</name>
</gene>
<protein>
    <submittedName>
        <fullName evidence="10 11">Pyridoxal phosphate phosphatase PHOSPHO2-like</fullName>
    </submittedName>
</protein>
<evidence type="ECO:0000313" key="10">
    <source>
        <dbReference type="RefSeq" id="XP_032831493.1"/>
    </source>
</evidence>
<evidence type="ECO:0000256" key="6">
    <source>
        <dbReference type="PIRSR" id="PIRSR031051-1"/>
    </source>
</evidence>
<dbReference type="GeneID" id="116954790"/>
<keyword evidence="9" id="KW-1185">Reference proteome</keyword>
<evidence type="ECO:0000256" key="5">
    <source>
        <dbReference type="ARBA" id="ARBA00022842"/>
    </source>
</evidence>
<evidence type="ECO:0000256" key="7">
    <source>
        <dbReference type="PIRSR" id="PIRSR031051-2"/>
    </source>
</evidence>
<dbReference type="NCBIfam" id="TIGR01489">
    <property type="entry name" value="DKMTPPase-SF"/>
    <property type="match status" value="1"/>
</dbReference>